<comment type="cofactor">
    <cofactor evidence="1">
        <name>Fe(3+)</name>
        <dbReference type="ChEBI" id="CHEBI:29034"/>
    </cofactor>
</comment>
<keyword evidence="5" id="KW-0408">Iron</keyword>
<evidence type="ECO:0000256" key="2">
    <source>
        <dbReference type="ARBA" id="ARBA00022448"/>
    </source>
</evidence>
<sequence>MSQHSFFDGSYLGDRARLAPTARLECKVCWHVYDPAEGCEAWQIPPGTPFNALPDHWRCPVCDGARDAFMVLDGGTPDLPAVMRPSLVDPALERQLAEAPGLFEAVFREIHAAKMKGVPFVNGTLGVKAVGFRIHGGRVMGVLVTPWFMNIVLLPNAADDWSQLRTGEKELIDFPSGTYEFLAANRPETGPYKACSLFSPMFDFSSMLQAVETAEAVMPGLLDAGNREDGTRSGEIRRRAEAEEAARVAAETAAAAPESEAPRREAPAELSRRSLILGPRAGAEDLRAEEMRDGAA</sequence>
<reference evidence="9 11" key="2">
    <citation type="submission" date="2023-07" db="EMBL/GenBank/DDBJ databases">
        <title>Genomic Encyclopedia of Type Strains, Phase IV (KMG-IV): sequencing the most valuable type-strain genomes for metagenomic binning, comparative biology and taxonomic classification.</title>
        <authorList>
            <person name="Goeker M."/>
        </authorList>
    </citation>
    <scope>NUCLEOTIDE SEQUENCE [LARGE SCALE GENOMIC DNA]</scope>
    <source>
        <strain evidence="9 11">DSM 338</strain>
    </source>
</reference>
<accession>A0A9W6CI18</accession>
<dbReference type="GO" id="GO:0009055">
    <property type="term" value="F:electron transfer activity"/>
    <property type="evidence" value="ECO:0007669"/>
    <property type="project" value="TreeGrafter"/>
</dbReference>
<feature type="domain" description="Rubredoxin-like" evidence="7">
    <location>
        <begin position="21"/>
        <end position="72"/>
    </location>
</feature>
<dbReference type="InterPro" id="IPR024935">
    <property type="entry name" value="Rubredoxin_dom"/>
</dbReference>
<feature type="compositionally biased region" description="Basic and acidic residues" evidence="6">
    <location>
        <begin position="282"/>
        <end position="296"/>
    </location>
</feature>
<dbReference type="PRINTS" id="PR00163">
    <property type="entry name" value="RUBREDOXIN"/>
</dbReference>
<evidence type="ECO:0000256" key="1">
    <source>
        <dbReference type="ARBA" id="ARBA00001965"/>
    </source>
</evidence>
<dbReference type="CDD" id="cd00730">
    <property type="entry name" value="rubredoxin"/>
    <property type="match status" value="1"/>
</dbReference>
<dbReference type="GeneID" id="95760948"/>
<keyword evidence="2" id="KW-0813">Transport</keyword>
<proteinExistence type="predicted"/>
<dbReference type="AlphaFoldDB" id="A0A9W6CI18"/>
<dbReference type="GO" id="GO:0043448">
    <property type="term" value="P:alkane catabolic process"/>
    <property type="evidence" value="ECO:0007669"/>
    <property type="project" value="TreeGrafter"/>
</dbReference>
<dbReference type="InterPro" id="IPR023994">
    <property type="entry name" value="NiFe-hyd_HybE"/>
</dbReference>
<dbReference type="InterPro" id="IPR038530">
    <property type="entry name" value="NiFe-hyd_HybE_sf"/>
</dbReference>
<keyword evidence="11" id="KW-1185">Reference proteome</keyword>
<reference evidence="8" key="1">
    <citation type="submission" date="2022-12" db="EMBL/GenBank/DDBJ databases">
        <title>Reference genome sequencing for broad-spectrum identification of bacterial and archaeal isolates by mass spectrometry.</title>
        <authorList>
            <person name="Sekiguchi Y."/>
            <person name="Tourlousse D.M."/>
        </authorList>
    </citation>
    <scope>NUCLEOTIDE SEQUENCE</scope>
    <source>
        <strain evidence="8">301</strain>
    </source>
</reference>
<dbReference type="Proteomes" id="UP001144397">
    <property type="component" value="Unassembled WGS sequence"/>
</dbReference>
<evidence type="ECO:0000256" key="6">
    <source>
        <dbReference type="SAM" id="MobiDB-lite"/>
    </source>
</evidence>
<evidence type="ECO:0000256" key="3">
    <source>
        <dbReference type="ARBA" id="ARBA00022723"/>
    </source>
</evidence>
<dbReference type="EMBL" id="BSDO01000001">
    <property type="protein sequence ID" value="GLI20481.1"/>
    <property type="molecule type" value="Genomic_DNA"/>
</dbReference>
<dbReference type="RefSeq" id="WP_281804650.1">
    <property type="nucleotide sequence ID" value="NZ_BSDO01000001.1"/>
</dbReference>
<evidence type="ECO:0000313" key="11">
    <source>
        <dbReference type="Proteomes" id="UP001245370"/>
    </source>
</evidence>
<dbReference type="Proteomes" id="UP001245370">
    <property type="component" value="Unassembled WGS sequence"/>
</dbReference>
<keyword evidence="4" id="KW-0249">Electron transport</keyword>
<gene>
    <name evidence="8" type="primary">hupJ</name>
    <name evidence="9" type="ORF">GGQ86_002236</name>
    <name evidence="8" type="ORF">XFLAVUS301_01550</name>
</gene>
<dbReference type="SUPFAM" id="SSF57802">
    <property type="entry name" value="Rubredoxin-like"/>
    <property type="match status" value="1"/>
</dbReference>
<dbReference type="PROSITE" id="PS50903">
    <property type="entry name" value="RUBREDOXIN_LIKE"/>
    <property type="match status" value="1"/>
</dbReference>
<dbReference type="EMBL" id="JAVDPY010000003">
    <property type="protein sequence ID" value="MDR6333766.1"/>
    <property type="molecule type" value="Genomic_DNA"/>
</dbReference>
<dbReference type="PANTHER" id="PTHR47627:SF1">
    <property type="entry name" value="RUBREDOXIN-1-RELATED"/>
    <property type="match status" value="1"/>
</dbReference>
<feature type="compositionally biased region" description="Basic and acidic residues" evidence="6">
    <location>
        <begin position="260"/>
        <end position="272"/>
    </location>
</feature>
<dbReference type="Pfam" id="PF11939">
    <property type="entry name" value="NiFe-hyd_HybE"/>
    <property type="match status" value="1"/>
</dbReference>
<dbReference type="InterPro" id="IPR050526">
    <property type="entry name" value="Rubredoxin_ET"/>
</dbReference>
<dbReference type="PROSITE" id="PS00202">
    <property type="entry name" value="RUBREDOXIN"/>
    <property type="match status" value="1"/>
</dbReference>
<feature type="compositionally biased region" description="Low complexity" evidence="6">
    <location>
        <begin position="247"/>
        <end position="259"/>
    </location>
</feature>
<keyword evidence="3" id="KW-0479">Metal-binding</keyword>
<comment type="caution">
    <text evidence="8">The sequence shown here is derived from an EMBL/GenBank/DDBJ whole genome shotgun (WGS) entry which is preliminary data.</text>
</comment>
<evidence type="ECO:0000259" key="7">
    <source>
        <dbReference type="PROSITE" id="PS50903"/>
    </source>
</evidence>
<dbReference type="InterPro" id="IPR018527">
    <property type="entry name" value="Rubredoxin_Fe_BS"/>
</dbReference>
<evidence type="ECO:0000256" key="5">
    <source>
        <dbReference type="ARBA" id="ARBA00023004"/>
    </source>
</evidence>
<dbReference type="Gene3D" id="3.30.1460.40">
    <property type="entry name" value="[NiFe]-hydrogenase assembly chaperone, HybE"/>
    <property type="match status" value="1"/>
</dbReference>
<dbReference type="Gene3D" id="2.20.28.10">
    <property type="match status" value="1"/>
</dbReference>
<dbReference type="NCBIfam" id="TIGR03993">
    <property type="entry name" value="hydrog_HybE"/>
    <property type="match status" value="1"/>
</dbReference>
<dbReference type="Pfam" id="PF00301">
    <property type="entry name" value="Rubredoxin"/>
    <property type="match status" value="1"/>
</dbReference>
<protein>
    <submittedName>
        <fullName evidence="8">Rubredoxin</fullName>
    </submittedName>
    <submittedName>
        <fullName evidence="9">[NiFe] hydrogenase assembly HybE family chaperone</fullName>
    </submittedName>
</protein>
<evidence type="ECO:0000256" key="4">
    <source>
        <dbReference type="ARBA" id="ARBA00022982"/>
    </source>
</evidence>
<name>A0A9W6CI18_XANFL</name>
<feature type="region of interest" description="Disordered" evidence="6">
    <location>
        <begin position="240"/>
        <end position="296"/>
    </location>
</feature>
<dbReference type="GO" id="GO:0005506">
    <property type="term" value="F:iron ion binding"/>
    <property type="evidence" value="ECO:0007669"/>
    <property type="project" value="InterPro"/>
</dbReference>
<dbReference type="InterPro" id="IPR024934">
    <property type="entry name" value="Rubredoxin-like_dom"/>
</dbReference>
<evidence type="ECO:0000313" key="8">
    <source>
        <dbReference type="EMBL" id="GLI20481.1"/>
    </source>
</evidence>
<evidence type="ECO:0000313" key="10">
    <source>
        <dbReference type="Proteomes" id="UP001144397"/>
    </source>
</evidence>
<evidence type="ECO:0000313" key="9">
    <source>
        <dbReference type="EMBL" id="MDR6333766.1"/>
    </source>
</evidence>
<organism evidence="8 10">
    <name type="scientific">Xanthobacter flavus</name>
    <dbReference type="NCBI Taxonomy" id="281"/>
    <lineage>
        <taxon>Bacteria</taxon>
        <taxon>Pseudomonadati</taxon>
        <taxon>Pseudomonadota</taxon>
        <taxon>Alphaproteobacteria</taxon>
        <taxon>Hyphomicrobiales</taxon>
        <taxon>Xanthobacteraceae</taxon>
        <taxon>Xanthobacter</taxon>
    </lineage>
</organism>
<dbReference type="PANTHER" id="PTHR47627">
    <property type="entry name" value="RUBREDOXIN"/>
    <property type="match status" value="1"/>
</dbReference>